<dbReference type="EMBL" id="JALPRF010000009">
    <property type="protein sequence ID" value="MCK8495620.1"/>
    <property type="molecule type" value="Genomic_DNA"/>
</dbReference>
<proteinExistence type="predicted"/>
<comment type="caution">
    <text evidence="1">The sequence shown here is derived from an EMBL/GenBank/DDBJ whole genome shotgun (WGS) entry which is preliminary data.</text>
</comment>
<evidence type="ECO:0000313" key="1">
    <source>
        <dbReference type="EMBL" id="MCK8495620.1"/>
    </source>
</evidence>
<sequence>MAHQEKKNKNVKKAATKPAKIAGQVVLPKYARNETVITAPTVSPKAKKG</sequence>
<name>A0ABT0HVU3_9BACT</name>
<evidence type="ECO:0000313" key="2">
    <source>
        <dbReference type="Proteomes" id="UP001202180"/>
    </source>
</evidence>
<reference evidence="1 2" key="1">
    <citation type="submission" date="2022-04" db="EMBL/GenBank/DDBJ databases">
        <title>Spirosoma sp. strain RP8 genome sequencing and assembly.</title>
        <authorList>
            <person name="Jung Y."/>
        </authorList>
    </citation>
    <scope>NUCLEOTIDE SEQUENCE [LARGE SCALE GENOMIC DNA]</scope>
    <source>
        <strain evidence="1 2">RP8</strain>
    </source>
</reference>
<gene>
    <name evidence="1" type="ORF">M0L20_27390</name>
</gene>
<dbReference type="RefSeq" id="WP_232563665.1">
    <property type="nucleotide sequence ID" value="NZ_JALPRF010000009.1"/>
</dbReference>
<accession>A0ABT0HVU3</accession>
<dbReference type="Proteomes" id="UP001202180">
    <property type="component" value="Unassembled WGS sequence"/>
</dbReference>
<keyword evidence="2" id="KW-1185">Reference proteome</keyword>
<organism evidence="1 2">
    <name type="scientific">Spirosoma liriopis</name>
    <dbReference type="NCBI Taxonomy" id="2937440"/>
    <lineage>
        <taxon>Bacteria</taxon>
        <taxon>Pseudomonadati</taxon>
        <taxon>Bacteroidota</taxon>
        <taxon>Cytophagia</taxon>
        <taxon>Cytophagales</taxon>
        <taxon>Cytophagaceae</taxon>
        <taxon>Spirosoma</taxon>
    </lineage>
</organism>
<protein>
    <submittedName>
        <fullName evidence="1">Uncharacterized protein</fullName>
    </submittedName>
</protein>